<evidence type="ECO:0000256" key="1">
    <source>
        <dbReference type="SAM" id="MobiDB-lite"/>
    </source>
</evidence>
<feature type="region of interest" description="Disordered" evidence="1">
    <location>
        <begin position="1"/>
        <end position="83"/>
    </location>
</feature>
<dbReference type="AlphaFoldDB" id="A0AAV0XS51"/>
<protein>
    <submittedName>
        <fullName evidence="2">Uncharacterized protein</fullName>
    </submittedName>
</protein>
<comment type="caution">
    <text evidence="2">The sequence shown here is derived from an EMBL/GenBank/DDBJ whole genome shotgun (WGS) entry which is preliminary data.</text>
</comment>
<reference evidence="2 3" key="1">
    <citation type="submission" date="2023-01" db="EMBL/GenBank/DDBJ databases">
        <authorList>
            <person name="Whitehead M."/>
        </authorList>
    </citation>
    <scope>NUCLEOTIDE SEQUENCE [LARGE SCALE GENOMIC DNA]</scope>
</reference>
<dbReference type="EMBL" id="CARXXK010000993">
    <property type="protein sequence ID" value="CAI6371449.1"/>
    <property type="molecule type" value="Genomic_DNA"/>
</dbReference>
<proteinExistence type="predicted"/>
<keyword evidence="3" id="KW-1185">Reference proteome</keyword>
<evidence type="ECO:0000313" key="2">
    <source>
        <dbReference type="EMBL" id="CAI6371449.1"/>
    </source>
</evidence>
<dbReference type="Proteomes" id="UP001160148">
    <property type="component" value="Unassembled WGS sequence"/>
</dbReference>
<sequence length="83" mass="8585">MQAHAVPGSVECTLIPTDRHRARPPTNEAPAPPSFHPRGRRRQRGRSAGGRPAVTIGGTNVPSGDPADSADAPVCGKSQSPDP</sequence>
<accession>A0AAV0XS51</accession>
<evidence type="ECO:0000313" key="3">
    <source>
        <dbReference type="Proteomes" id="UP001160148"/>
    </source>
</evidence>
<gene>
    <name evidence="2" type="ORF">MEUPH1_LOCUS25449</name>
</gene>
<organism evidence="2 3">
    <name type="scientific">Macrosiphum euphorbiae</name>
    <name type="common">potato aphid</name>
    <dbReference type="NCBI Taxonomy" id="13131"/>
    <lineage>
        <taxon>Eukaryota</taxon>
        <taxon>Metazoa</taxon>
        <taxon>Ecdysozoa</taxon>
        <taxon>Arthropoda</taxon>
        <taxon>Hexapoda</taxon>
        <taxon>Insecta</taxon>
        <taxon>Pterygota</taxon>
        <taxon>Neoptera</taxon>
        <taxon>Paraneoptera</taxon>
        <taxon>Hemiptera</taxon>
        <taxon>Sternorrhyncha</taxon>
        <taxon>Aphidomorpha</taxon>
        <taxon>Aphidoidea</taxon>
        <taxon>Aphididae</taxon>
        <taxon>Macrosiphini</taxon>
        <taxon>Macrosiphum</taxon>
    </lineage>
</organism>
<name>A0AAV0XS51_9HEMI</name>